<protein>
    <submittedName>
        <fullName evidence="2">Uncharacterized protein</fullName>
    </submittedName>
</protein>
<accession>A0ABR1LFI0</accession>
<keyword evidence="1" id="KW-1133">Transmembrane helix</keyword>
<evidence type="ECO:0000313" key="2">
    <source>
        <dbReference type="EMBL" id="KAK7533961.1"/>
    </source>
</evidence>
<keyword evidence="3" id="KW-1185">Reference proteome</keyword>
<feature type="transmembrane region" description="Helical" evidence="1">
    <location>
        <begin position="27"/>
        <end position="47"/>
    </location>
</feature>
<gene>
    <name evidence="2" type="ORF">J3D65DRAFT_631940</name>
</gene>
<name>A0ABR1LFI0_9PEZI</name>
<comment type="caution">
    <text evidence="2">The sequence shown here is derived from an EMBL/GenBank/DDBJ whole genome shotgun (WGS) entry which is preliminary data.</text>
</comment>
<sequence length="114" mass="12351">MAFAFACVPLLFSFALSFIFAFFLSLPISLIIVISFIFVLLLLPLALPAHSRLPYSLPSPISKQQQWHRSSGDVNRRVGRSGFLADGRVCLLGSASAEAGEARRGVDRAGREAA</sequence>
<organism evidence="2 3">
    <name type="scientific">Phyllosticta citribraziliensis</name>
    <dbReference type="NCBI Taxonomy" id="989973"/>
    <lineage>
        <taxon>Eukaryota</taxon>
        <taxon>Fungi</taxon>
        <taxon>Dikarya</taxon>
        <taxon>Ascomycota</taxon>
        <taxon>Pezizomycotina</taxon>
        <taxon>Dothideomycetes</taxon>
        <taxon>Dothideomycetes incertae sedis</taxon>
        <taxon>Botryosphaeriales</taxon>
        <taxon>Phyllostictaceae</taxon>
        <taxon>Phyllosticta</taxon>
    </lineage>
</organism>
<dbReference type="Proteomes" id="UP001360953">
    <property type="component" value="Unassembled WGS sequence"/>
</dbReference>
<reference evidence="2 3" key="1">
    <citation type="submission" date="2024-04" db="EMBL/GenBank/DDBJ databases">
        <title>Phyllosticta paracitricarpa is synonymous to the EU quarantine fungus P. citricarpa based on phylogenomic analyses.</title>
        <authorList>
            <consortium name="Lawrence Berkeley National Laboratory"/>
            <person name="Van ingen-buijs V.A."/>
            <person name="Van westerhoven A.C."/>
            <person name="Haridas S."/>
            <person name="Skiadas P."/>
            <person name="Martin F."/>
            <person name="Groenewald J.Z."/>
            <person name="Crous P.W."/>
            <person name="Seidl M.F."/>
        </authorList>
    </citation>
    <scope>NUCLEOTIDE SEQUENCE [LARGE SCALE GENOMIC DNA]</scope>
    <source>
        <strain evidence="2 3">CPC 17464</strain>
    </source>
</reference>
<dbReference type="RefSeq" id="XP_066653000.1">
    <property type="nucleotide sequence ID" value="XM_066800963.1"/>
</dbReference>
<dbReference type="EMBL" id="JBBPEH010000009">
    <property type="protein sequence ID" value="KAK7533961.1"/>
    <property type="molecule type" value="Genomic_DNA"/>
</dbReference>
<keyword evidence="1" id="KW-0472">Membrane</keyword>
<keyword evidence="1" id="KW-0812">Transmembrane</keyword>
<evidence type="ECO:0000313" key="3">
    <source>
        <dbReference type="Proteomes" id="UP001360953"/>
    </source>
</evidence>
<proteinExistence type="predicted"/>
<dbReference type="GeneID" id="92033869"/>
<evidence type="ECO:0000256" key="1">
    <source>
        <dbReference type="SAM" id="Phobius"/>
    </source>
</evidence>